<evidence type="ECO:0000313" key="4">
    <source>
        <dbReference type="Proteomes" id="UP000186002"/>
    </source>
</evidence>
<sequence>MSTYSIGDLARKTGVKIPTIRYYEKESLLAEPVRTEGNQRRYSPQDLERLTFIKHSRDLGLSMAAIRDLIDLAAHPHAPCDCANRIAEEQLSAVRSRIAQLRRLETELERIASSCDGDHIVADCNVMKAFADHRFCDGEH</sequence>
<proteinExistence type="predicted"/>
<dbReference type="PROSITE" id="PS50937">
    <property type="entry name" value="HTH_MERR_2"/>
    <property type="match status" value="1"/>
</dbReference>
<dbReference type="RefSeq" id="WP_073007610.1">
    <property type="nucleotide sequence ID" value="NZ_FRBW01000001.1"/>
</dbReference>
<accession>A0A1M6ZB77</accession>
<dbReference type="Proteomes" id="UP000186002">
    <property type="component" value="Unassembled WGS sequence"/>
</dbReference>
<reference evidence="3 4" key="1">
    <citation type="submission" date="2016-11" db="EMBL/GenBank/DDBJ databases">
        <authorList>
            <person name="Jaros S."/>
            <person name="Januszkiewicz K."/>
            <person name="Wedrychowicz H."/>
        </authorList>
    </citation>
    <scope>NUCLEOTIDE SEQUENCE [LARGE SCALE GENOMIC DNA]</scope>
    <source>
        <strain evidence="3 4">DSM 22153</strain>
    </source>
</reference>
<keyword evidence="1 3" id="KW-0238">DNA-binding</keyword>
<dbReference type="PANTHER" id="PTHR30204">
    <property type="entry name" value="REDOX-CYCLING DRUG-SENSING TRANSCRIPTIONAL ACTIVATOR SOXR"/>
    <property type="match status" value="1"/>
</dbReference>
<evidence type="ECO:0000313" key="3">
    <source>
        <dbReference type="EMBL" id="SHL27639.1"/>
    </source>
</evidence>
<keyword evidence="4" id="KW-1185">Reference proteome</keyword>
<evidence type="ECO:0000256" key="1">
    <source>
        <dbReference type="ARBA" id="ARBA00023125"/>
    </source>
</evidence>
<dbReference type="PANTHER" id="PTHR30204:SF92">
    <property type="entry name" value="HTH-TYPE TRANSCRIPTIONAL REGULATOR ZNTR"/>
    <property type="match status" value="1"/>
</dbReference>
<organism evidence="3 4">
    <name type="scientific">Roseibium suaedae</name>
    <dbReference type="NCBI Taxonomy" id="735517"/>
    <lineage>
        <taxon>Bacteria</taxon>
        <taxon>Pseudomonadati</taxon>
        <taxon>Pseudomonadota</taxon>
        <taxon>Alphaproteobacteria</taxon>
        <taxon>Hyphomicrobiales</taxon>
        <taxon>Stappiaceae</taxon>
        <taxon>Roseibium</taxon>
    </lineage>
</organism>
<dbReference type="Pfam" id="PF13411">
    <property type="entry name" value="MerR_1"/>
    <property type="match status" value="1"/>
</dbReference>
<evidence type="ECO:0000259" key="2">
    <source>
        <dbReference type="PROSITE" id="PS50937"/>
    </source>
</evidence>
<dbReference type="Gene3D" id="1.10.1660.10">
    <property type="match status" value="1"/>
</dbReference>
<dbReference type="GO" id="GO:0003700">
    <property type="term" value="F:DNA-binding transcription factor activity"/>
    <property type="evidence" value="ECO:0007669"/>
    <property type="project" value="InterPro"/>
</dbReference>
<dbReference type="OrthoDB" id="9802944at2"/>
<dbReference type="STRING" id="735517.SAMN05444272_0185"/>
<name>A0A1M6ZB77_9HYPH</name>
<dbReference type="InterPro" id="IPR000551">
    <property type="entry name" value="MerR-type_HTH_dom"/>
</dbReference>
<dbReference type="EMBL" id="FRBW01000001">
    <property type="protein sequence ID" value="SHL27639.1"/>
    <property type="molecule type" value="Genomic_DNA"/>
</dbReference>
<protein>
    <submittedName>
        <fullName evidence="3">DNA-binding transcriptional regulator, MerR family</fullName>
    </submittedName>
</protein>
<dbReference type="InterPro" id="IPR047057">
    <property type="entry name" value="MerR_fam"/>
</dbReference>
<feature type="domain" description="HTH merR-type" evidence="2">
    <location>
        <begin position="3"/>
        <end position="72"/>
    </location>
</feature>
<dbReference type="SMART" id="SM00422">
    <property type="entry name" value="HTH_MERR"/>
    <property type="match status" value="1"/>
</dbReference>
<dbReference type="SUPFAM" id="SSF46955">
    <property type="entry name" value="Putative DNA-binding domain"/>
    <property type="match status" value="1"/>
</dbReference>
<dbReference type="PRINTS" id="PR00040">
    <property type="entry name" value="HTHMERR"/>
</dbReference>
<dbReference type="CDD" id="cd04785">
    <property type="entry name" value="HTH_CadR-PbrR-like"/>
    <property type="match status" value="1"/>
</dbReference>
<gene>
    <name evidence="3" type="ORF">SAMN05444272_0185</name>
</gene>
<dbReference type="GO" id="GO:0003677">
    <property type="term" value="F:DNA binding"/>
    <property type="evidence" value="ECO:0007669"/>
    <property type="project" value="UniProtKB-KW"/>
</dbReference>
<dbReference type="InterPro" id="IPR009061">
    <property type="entry name" value="DNA-bd_dom_put_sf"/>
</dbReference>
<dbReference type="AlphaFoldDB" id="A0A1M6ZB77"/>